<protein>
    <submittedName>
        <fullName evidence="3">ABC-type transport auxiliary lipoprotein family protein</fullName>
    </submittedName>
</protein>
<dbReference type="Proteomes" id="UP001606301">
    <property type="component" value="Unassembled WGS sequence"/>
</dbReference>
<name>A0ABW7FDX3_9BURK</name>
<accession>A0ABW7FDX3</accession>
<evidence type="ECO:0000313" key="4">
    <source>
        <dbReference type="Proteomes" id="UP001606301"/>
    </source>
</evidence>
<dbReference type="Pfam" id="PF03886">
    <property type="entry name" value="ABC_trans_aux"/>
    <property type="match status" value="1"/>
</dbReference>
<evidence type="ECO:0000259" key="2">
    <source>
        <dbReference type="Pfam" id="PF03886"/>
    </source>
</evidence>
<evidence type="ECO:0000313" key="3">
    <source>
        <dbReference type="EMBL" id="MFG6439157.1"/>
    </source>
</evidence>
<proteinExistence type="predicted"/>
<evidence type="ECO:0000256" key="1">
    <source>
        <dbReference type="SAM" id="SignalP"/>
    </source>
</evidence>
<keyword evidence="1" id="KW-0732">Signal</keyword>
<organism evidence="3 4">
    <name type="scientific">Pelomonas margarita</name>
    <dbReference type="NCBI Taxonomy" id="3299031"/>
    <lineage>
        <taxon>Bacteria</taxon>
        <taxon>Pseudomonadati</taxon>
        <taxon>Pseudomonadota</taxon>
        <taxon>Betaproteobacteria</taxon>
        <taxon>Burkholderiales</taxon>
        <taxon>Sphaerotilaceae</taxon>
        <taxon>Roseateles</taxon>
    </lineage>
</organism>
<keyword evidence="3" id="KW-0449">Lipoprotein</keyword>
<feature type="signal peptide" evidence="1">
    <location>
        <begin position="1"/>
        <end position="27"/>
    </location>
</feature>
<dbReference type="PROSITE" id="PS51257">
    <property type="entry name" value="PROKAR_LIPOPROTEIN"/>
    <property type="match status" value="1"/>
</dbReference>
<sequence>MRRPARPSLTALLLTLAAAGCSFTPSAPPRVAFDLGPAPAAATAGGGPLAWRIADVTAPPWLNSDAMVYRLSYLQAQQPAHYRDSHWRAPPPALLAQRLRQQLAPLPGCAGRHAALLSVHLDEFEQRFTSPTHSEVLLQVQATLWPEGSGTPLQQRWQLARPAAPDAPGGARALAQAVDDWLLQLQAWLADGACRSSR</sequence>
<comment type="caution">
    <text evidence="3">The sequence shown here is derived from an EMBL/GenBank/DDBJ whole genome shotgun (WGS) entry which is preliminary data.</text>
</comment>
<dbReference type="EMBL" id="JBIGHW010000001">
    <property type="protein sequence ID" value="MFG6439157.1"/>
    <property type="molecule type" value="Genomic_DNA"/>
</dbReference>
<reference evidence="3 4" key="1">
    <citation type="submission" date="2024-08" db="EMBL/GenBank/DDBJ databases">
        <authorList>
            <person name="Lu H."/>
        </authorList>
    </citation>
    <scope>NUCLEOTIDE SEQUENCE [LARGE SCALE GENOMIC DNA]</scope>
    <source>
        <strain evidence="3 4">LKC17W</strain>
    </source>
</reference>
<feature type="chain" id="PRO_5045223254" evidence="1">
    <location>
        <begin position="28"/>
        <end position="198"/>
    </location>
</feature>
<dbReference type="Gene3D" id="3.40.50.10610">
    <property type="entry name" value="ABC-type transport auxiliary lipoprotein component"/>
    <property type="match status" value="1"/>
</dbReference>
<dbReference type="RefSeq" id="WP_394394445.1">
    <property type="nucleotide sequence ID" value="NZ_JBIGHW010000001.1"/>
</dbReference>
<dbReference type="InterPro" id="IPR005586">
    <property type="entry name" value="ABC_trans_aux"/>
</dbReference>
<dbReference type="SUPFAM" id="SSF159594">
    <property type="entry name" value="XCC0632-like"/>
    <property type="match status" value="1"/>
</dbReference>
<feature type="domain" description="ABC-type transport auxiliary lipoprotein component" evidence="2">
    <location>
        <begin position="34"/>
        <end position="180"/>
    </location>
</feature>
<keyword evidence="4" id="KW-1185">Reference proteome</keyword>
<gene>
    <name evidence="3" type="ORF">ACG0Z3_00525</name>
</gene>